<dbReference type="PANTHER" id="PTHR30469:SF15">
    <property type="entry name" value="HLYD FAMILY OF SECRETION PROTEINS"/>
    <property type="match status" value="1"/>
</dbReference>
<dbReference type="Gene3D" id="2.40.30.170">
    <property type="match status" value="1"/>
</dbReference>
<dbReference type="Gene3D" id="2.40.50.100">
    <property type="match status" value="1"/>
</dbReference>
<evidence type="ECO:0000313" key="5">
    <source>
        <dbReference type="Proteomes" id="UP001266357"/>
    </source>
</evidence>
<dbReference type="PANTHER" id="PTHR30469">
    <property type="entry name" value="MULTIDRUG RESISTANCE PROTEIN MDTA"/>
    <property type="match status" value="1"/>
</dbReference>
<name>A0ABU3A4A6_9GAMM</name>
<dbReference type="Proteomes" id="UP001266357">
    <property type="component" value="Unassembled WGS sequence"/>
</dbReference>
<comment type="similarity">
    <text evidence="1">Belongs to the membrane fusion protein (MFP) (TC 8.A.1) family.</text>
</comment>
<dbReference type="EMBL" id="JAVRIF010000004">
    <property type="protein sequence ID" value="MDT0603826.1"/>
    <property type="molecule type" value="Genomic_DNA"/>
</dbReference>
<feature type="chain" id="PRO_5046667749" evidence="3">
    <location>
        <begin position="22"/>
        <end position="331"/>
    </location>
</feature>
<evidence type="ECO:0000313" key="4">
    <source>
        <dbReference type="EMBL" id="MDT0603826.1"/>
    </source>
</evidence>
<dbReference type="InterPro" id="IPR006143">
    <property type="entry name" value="RND_pump_MFP"/>
</dbReference>
<proteinExistence type="inferred from homology"/>
<dbReference type="NCBIfam" id="TIGR01730">
    <property type="entry name" value="RND_mfp"/>
    <property type="match status" value="1"/>
</dbReference>
<evidence type="ECO:0000256" key="3">
    <source>
        <dbReference type="SAM" id="SignalP"/>
    </source>
</evidence>
<evidence type="ECO:0000256" key="2">
    <source>
        <dbReference type="SAM" id="Coils"/>
    </source>
</evidence>
<reference evidence="4 5" key="1">
    <citation type="submission" date="2023-09" db="EMBL/GenBank/DDBJ databases">
        <authorList>
            <person name="Rey-Velasco X."/>
        </authorList>
    </citation>
    <scope>NUCLEOTIDE SEQUENCE [LARGE SCALE GENOMIC DNA]</scope>
    <source>
        <strain evidence="4 5">W431</strain>
    </source>
</reference>
<dbReference type="Gene3D" id="1.10.287.470">
    <property type="entry name" value="Helix hairpin bin"/>
    <property type="match status" value="1"/>
</dbReference>
<sequence>MKSIFTYIFVASVFLGQTVSAQNYELAQVAVTPFEKSVKRAGKVAFKRTLKLSFKSSGYLKTLSVDEGDFFSAKQLLASLNTEELIAEKNSRYAQLLQAKREVNRTKKLLAQELSSEQALELAQTNVETTREAYQVSYYNLEKAEIYAPFDGVVLARYTDLAEFQAPGQEVLEVAAINKNLVVKVKLTDKEISFVKLGQNVAVDLPNIGRINGVISKIPVTSNTEGALYLIEVLLEDIQAGQGVVAGQLAQVTIHFATENSVYQVPISALIEIDDQGSAVLFTKVSSGKLMRQAFDVLNIDTQSIYLRAQSHNDAIEFVVNGWQQLNISEL</sequence>
<evidence type="ECO:0000256" key="1">
    <source>
        <dbReference type="ARBA" id="ARBA00009477"/>
    </source>
</evidence>
<comment type="caution">
    <text evidence="4">The sequence shown here is derived from an EMBL/GenBank/DDBJ whole genome shotgun (WGS) entry which is preliminary data.</text>
</comment>
<gene>
    <name evidence="4" type="ORF">RM573_09485</name>
</gene>
<protein>
    <submittedName>
        <fullName evidence="4">Efflux RND transporter periplasmic adaptor subunit</fullName>
    </submittedName>
</protein>
<dbReference type="RefSeq" id="WP_311580799.1">
    <property type="nucleotide sequence ID" value="NZ_JAVRIF010000004.1"/>
</dbReference>
<keyword evidence="3" id="KW-0732">Signal</keyword>
<feature type="signal peptide" evidence="3">
    <location>
        <begin position="1"/>
        <end position="21"/>
    </location>
</feature>
<feature type="coiled-coil region" evidence="2">
    <location>
        <begin position="86"/>
        <end position="113"/>
    </location>
</feature>
<accession>A0ABU3A4A6</accession>
<keyword evidence="5" id="KW-1185">Reference proteome</keyword>
<keyword evidence="2" id="KW-0175">Coiled coil</keyword>
<organism evidence="4 5">
    <name type="scientific">Thalassotalea castellviae</name>
    <dbReference type="NCBI Taxonomy" id="3075612"/>
    <lineage>
        <taxon>Bacteria</taxon>
        <taxon>Pseudomonadati</taxon>
        <taxon>Pseudomonadota</taxon>
        <taxon>Gammaproteobacteria</taxon>
        <taxon>Alteromonadales</taxon>
        <taxon>Colwelliaceae</taxon>
        <taxon>Thalassotalea</taxon>
    </lineage>
</organism>
<dbReference type="SUPFAM" id="SSF111369">
    <property type="entry name" value="HlyD-like secretion proteins"/>
    <property type="match status" value="1"/>
</dbReference>